<dbReference type="InterPro" id="IPR035500">
    <property type="entry name" value="NHR-like_dom_sf"/>
</dbReference>
<dbReference type="GO" id="GO:0005634">
    <property type="term" value="C:nucleus"/>
    <property type="evidence" value="ECO:0007669"/>
    <property type="project" value="InterPro"/>
</dbReference>
<dbReference type="AlphaFoldDB" id="A0A4Z2FU16"/>
<evidence type="ECO:0000313" key="5">
    <source>
        <dbReference type="Proteomes" id="UP000314294"/>
    </source>
</evidence>
<organism evidence="4 5">
    <name type="scientific">Liparis tanakae</name>
    <name type="common">Tanaka's snailfish</name>
    <dbReference type="NCBI Taxonomy" id="230148"/>
    <lineage>
        <taxon>Eukaryota</taxon>
        <taxon>Metazoa</taxon>
        <taxon>Chordata</taxon>
        <taxon>Craniata</taxon>
        <taxon>Vertebrata</taxon>
        <taxon>Euteleostomi</taxon>
        <taxon>Actinopterygii</taxon>
        <taxon>Neopterygii</taxon>
        <taxon>Teleostei</taxon>
        <taxon>Neoteleostei</taxon>
        <taxon>Acanthomorphata</taxon>
        <taxon>Eupercaria</taxon>
        <taxon>Perciformes</taxon>
        <taxon>Cottioidei</taxon>
        <taxon>Cottales</taxon>
        <taxon>Liparidae</taxon>
        <taxon>Liparis</taxon>
    </lineage>
</organism>
<keyword evidence="5" id="KW-1185">Reference proteome</keyword>
<evidence type="ECO:0000313" key="4">
    <source>
        <dbReference type="EMBL" id="TNN44511.1"/>
    </source>
</evidence>
<reference evidence="4 5" key="1">
    <citation type="submission" date="2019-03" db="EMBL/GenBank/DDBJ databases">
        <title>First draft genome of Liparis tanakae, snailfish: a comprehensive survey of snailfish specific genes.</title>
        <authorList>
            <person name="Kim W."/>
            <person name="Song I."/>
            <person name="Jeong J.-H."/>
            <person name="Kim D."/>
            <person name="Kim S."/>
            <person name="Ryu S."/>
            <person name="Song J.Y."/>
            <person name="Lee S.K."/>
        </authorList>
    </citation>
    <scope>NUCLEOTIDE SEQUENCE [LARGE SCALE GENOMIC DNA]</scope>
    <source>
        <tissue evidence="4">Muscle</tissue>
    </source>
</reference>
<evidence type="ECO:0000256" key="2">
    <source>
        <dbReference type="ARBA" id="ARBA00023163"/>
    </source>
</evidence>
<name>A0A4Z2FU16_9TELE</name>
<dbReference type="SUPFAM" id="SSF48508">
    <property type="entry name" value="Nuclear receptor ligand-binding domain"/>
    <property type="match status" value="1"/>
</dbReference>
<dbReference type="GO" id="GO:0035076">
    <property type="term" value="P:ecdysone receptor signaling pathway"/>
    <property type="evidence" value="ECO:0007669"/>
    <property type="project" value="InterPro"/>
</dbReference>
<dbReference type="InterPro" id="IPR003069">
    <property type="entry name" value="Ecdystd_rcpt"/>
</dbReference>
<protein>
    <submittedName>
        <fullName evidence="4">Oxysterols receptor LXR-beta</fullName>
    </submittedName>
</protein>
<dbReference type="Gene3D" id="1.10.565.10">
    <property type="entry name" value="Retinoid X Receptor"/>
    <property type="match status" value="1"/>
</dbReference>
<proteinExistence type="predicted"/>
<dbReference type="PRINTS" id="PR01283">
    <property type="entry name" value="ECDYSTEROIDR"/>
</dbReference>
<keyword evidence="2" id="KW-0804">Transcription</keyword>
<dbReference type="OrthoDB" id="5837785at2759"/>
<comment type="caution">
    <text evidence="4">The sequence shown here is derived from an EMBL/GenBank/DDBJ whole genome shotgun (WGS) entry which is preliminary data.</text>
</comment>
<dbReference type="Proteomes" id="UP000314294">
    <property type="component" value="Unassembled WGS sequence"/>
</dbReference>
<dbReference type="GO" id="GO:0003677">
    <property type="term" value="F:DNA binding"/>
    <property type="evidence" value="ECO:0007669"/>
    <property type="project" value="InterPro"/>
</dbReference>
<dbReference type="GO" id="GO:0004879">
    <property type="term" value="F:nuclear receptor activity"/>
    <property type="evidence" value="ECO:0007669"/>
    <property type="project" value="InterPro"/>
</dbReference>
<dbReference type="GO" id="GO:0035100">
    <property type="term" value="F:ecdysone binding"/>
    <property type="evidence" value="ECO:0007669"/>
    <property type="project" value="InterPro"/>
</dbReference>
<sequence>MLMKLVSLRTLSSVHSEQVFALRLQDKKLPPLLSEIWDVNEGRGGGGGEGGGELRRPFALKRTATRRPWEAARSALWVVIRQQMVRVVQSVQEHEAVGVVAQIHKYDRLDKDASMRKVAGIKFPGRVTNVSAG</sequence>
<keyword evidence="3 4" id="KW-0675">Receptor</keyword>
<evidence type="ECO:0000256" key="3">
    <source>
        <dbReference type="ARBA" id="ARBA00023170"/>
    </source>
</evidence>
<gene>
    <name evidence="4" type="primary">Nr1h2</name>
    <name evidence="4" type="ORF">EYF80_045287</name>
</gene>
<accession>A0A4Z2FU16</accession>
<evidence type="ECO:0000256" key="1">
    <source>
        <dbReference type="ARBA" id="ARBA00023015"/>
    </source>
</evidence>
<dbReference type="EMBL" id="SRLO01000898">
    <property type="protein sequence ID" value="TNN44511.1"/>
    <property type="molecule type" value="Genomic_DNA"/>
</dbReference>
<keyword evidence="1" id="KW-0805">Transcription regulation</keyword>